<dbReference type="InterPro" id="IPR001810">
    <property type="entry name" value="F-box_dom"/>
</dbReference>
<dbReference type="Gene3D" id="2.120.10.80">
    <property type="entry name" value="Kelch-type beta propeller"/>
    <property type="match status" value="1"/>
</dbReference>
<evidence type="ECO:0000313" key="5">
    <source>
        <dbReference type="EMBL" id="OWM83676.1"/>
    </source>
</evidence>
<evidence type="ECO:0000256" key="1">
    <source>
        <dbReference type="ARBA" id="ARBA00004906"/>
    </source>
</evidence>
<dbReference type="AlphaFoldDB" id="A0A218XG30"/>
<dbReference type="InterPro" id="IPR036047">
    <property type="entry name" value="F-box-like_dom_sf"/>
</dbReference>
<name>A0A218XG30_PUNGR</name>
<dbReference type="SMART" id="SM00256">
    <property type="entry name" value="FBOX"/>
    <property type="match status" value="1"/>
</dbReference>
<dbReference type="EMBL" id="PGOL01002010">
    <property type="protein sequence ID" value="PKI51353.1"/>
    <property type="molecule type" value="Genomic_DNA"/>
</dbReference>
<evidence type="ECO:0000256" key="2">
    <source>
        <dbReference type="ARBA" id="ARBA00022786"/>
    </source>
</evidence>
<comment type="caution">
    <text evidence="5">The sequence shown here is derived from an EMBL/GenBank/DDBJ whole genome shotgun (WGS) entry which is preliminary data.</text>
</comment>
<evidence type="ECO:0000313" key="7">
    <source>
        <dbReference type="Proteomes" id="UP000197138"/>
    </source>
</evidence>
<dbReference type="EMBL" id="MTKT01001810">
    <property type="protein sequence ID" value="OWM83676.1"/>
    <property type="molecule type" value="Genomic_DNA"/>
</dbReference>
<feature type="region of interest" description="Disordered" evidence="3">
    <location>
        <begin position="1"/>
        <end position="29"/>
    </location>
</feature>
<protein>
    <recommendedName>
        <fullName evidence="4">F-box domain-containing protein</fullName>
    </recommendedName>
</protein>
<dbReference type="Gene3D" id="1.20.1280.50">
    <property type="match status" value="1"/>
</dbReference>
<dbReference type="GeneID" id="116204205"/>
<proteinExistence type="predicted"/>
<dbReference type="CDD" id="cd09917">
    <property type="entry name" value="F-box_SF"/>
    <property type="match status" value="1"/>
</dbReference>
<dbReference type="InterPro" id="IPR056592">
    <property type="entry name" value="Beta-prop_At3g26010-like"/>
</dbReference>
<keyword evidence="2" id="KW-0833">Ubl conjugation pathway</keyword>
<dbReference type="OrthoDB" id="3219396at2759"/>
<comment type="pathway">
    <text evidence="1">Protein modification; protein ubiquitination.</text>
</comment>
<dbReference type="Proteomes" id="UP000233551">
    <property type="component" value="Unassembled WGS sequence"/>
</dbReference>
<reference evidence="7" key="1">
    <citation type="journal article" date="2017" name="Plant J.">
        <title>The pomegranate (Punica granatum L.) genome and the genomics of punicalagin biosynthesis.</title>
        <authorList>
            <person name="Qin G."/>
            <person name="Xu C."/>
            <person name="Ming R."/>
            <person name="Tang H."/>
            <person name="Guyot R."/>
            <person name="Kramer E.M."/>
            <person name="Hu Y."/>
            <person name="Yi X."/>
            <person name="Qi Y."/>
            <person name="Xu X."/>
            <person name="Gao Z."/>
            <person name="Pan H."/>
            <person name="Jian J."/>
            <person name="Tian Y."/>
            <person name="Yue Z."/>
            <person name="Xu Y."/>
        </authorList>
    </citation>
    <scope>NUCLEOTIDE SEQUENCE [LARGE SCALE GENOMIC DNA]</scope>
    <source>
        <strain evidence="7">cv. Dabenzi</strain>
    </source>
</reference>
<dbReference type="SUPFAM" id="SSF117281">
    <property type="entry name" value="Kelch motif"/>
    <property type="match status" value="1"/>
</dbReference>
<evidence type="ECO:0000259" key="4">
    <source>
        <dbReference type="PROSITE" id="PS50181"/>
    </source>
</evidence>
<dbReference type="STRING" id="22663.A0A218XG30"/>
<evidence type="ECO:0000313" key="6">
    <source>
        <dbReference type="EMBL" id="PKI51353.1"/>
    </source>
</evidence>
<dbReference type="Pfam" id="PF24750">
    <property type="entry name" value="b-prop_At3g26010-like"/>
    <property type="match status" value="1"/>
</dbReference>
<dbReference type="FunFam" id="1.20.1280.50:FF:000030">
    <property type="entry name" value="F-box/kelch-repeat protein At3g61590"/>
    <property type="match status" value="1"/>
</dbReference>
<accession>A0A218XG30</accession>
<dbReference type="PANTHER" id="PTHR10706">
    <property type="entry name" value="F-BOX FAMILY PROTEIN"/>
    <property type="match status" value="1"/>
</dbReference>
<dbReference type="PROSITE" id="PS50181">
    <property type="entry name" value="FBOX"/>
    <property type="match status" value="1"/>
</dbReference>
<evidence type="ECO:0000313" key="8">
    <source>
        <dbReference type="Proteomes" id="UP000233551"/>
    </source>
</evidence>
<dbReference type="Pfam" id="PF00646">
    <property type="entry name" value="F-box"/>
    <property type="match status" value="1"/>
</dbReference>
<sequence>MDSGGSWDDTDDIQDGGTHSCSEVDADDEGMQEEYPVSLDLMPNDTLERILSFLPIESIYKAESVCKRWQTIVRSRNFIRNIYPVHHQLPWYYMFKCTNKHTGHAYDPNLRKWNRISLPNCTESSDLIIGTSGGLVSFYDIDVRTGKLYVGNPLTRQWRELIEPPGLNLPEYGALSMTRSRKSSSEGGSYRISIVESKHVSVNFLEWNLSIHLYDSESKTWRTPLREVLTGWRGGNESAICDGSLYFLMYAAGGGWNMQYQHGLARYSLSGQSLGHDSLARSFIPAPCTLTCGRLMNHGERLVMVGGIGKEGRPGRLKGIGIWVLNGSKWDEIAMMPQEYFERFGGSDDVFACSGSCGLVYIHRYGRSALLMFDMNERRWRWAQKGPVVALKFSLDVFSGFCFKPRLDAMP</sequence>
<feature type="domain" description="F-box" evidence="4">
    <location>
        <begin position="36"/>
        <end position="82"/>
    </location>
</feature>
<reference evidence="6 8" key="3">
    <citation type="submission" date="2017-11" db="EMBL/GenBank/DDBJ databases">
        <title>De-novo sequencing of pomegranate (Punica granatum L.) genome.</title>
        <authorList>
            <person name="Akparov Z."/>
            <person name="Amiraslanov A."/>
            <person name="Hajiyeva S."/>
            <person name="Abbasov M."/>
            <person name="Kaur K."/>
            <person name="Hamwieh A."/>
            <person name="Solovyev V."/>
            <person name="Salamov A."/>
            <person name="Braich B."/>
            <person name="Kosarev P."/>
            <person name="Mahmoud A."/>
            <person name="Hajiyev E."/>
            <person name="Babayeva S."/>
            <person name="Izzatullayeva V."/>
            <person name="Mammadov A."/>
            <person name="Mammadov A."/>
            <person name="Sharifova S."/>
            <person name="Ojaghi J."/>
            <person name="Eynullazada K."/>
            <person name="Bayramov B."/>
            <person name="Abdulazimova A."/>
            <person name="Shahmuradov I."/>
        </authorList>
    </citation>
    <scope>NUCLEOTIDE SEQUENCE [LARGE SCALE GENOMIC DNA]</scope>
    <source>
        <strain evidence="6">AG2017</strain>
        <strain evidence="8">cv. AG2017</strain>
        <tissue evidence="6">Leaf</tissue>
    </source>
</reference>
<reference evidence="5" key="2">
    <citation type="submission" date="2017-06" db="EMBL/GenBank/DDBJ databases">
        <title>The pomegranate genome and the genomics of punicalagin biosynthesis.</title>
        <authorList>
            <person name="Xu C."/>
        </authorList>
    </citation>
    <scope>NUCLEOTIDE SEQUENCE [LARGE SCALE GENOMIC DNA]</scope>
    <source>
        <tissue evidence="5">Fresh leaf</tissue>
    </source>
</reference>
<dbReference type="Proteomes" id="UP000197138">
    <property type="component" value="Unassembled WGS sequence"/>
</dbReference>
<dbReference type="PANTHER" id="PTHR10706:SF130">
    <property type="entry name" value="F-BOX ONLY PROTEIN 31"/>
    <property type="match status" value="1"/>
</dbReference>
<dbReference type="SUPFAM" id="SSF81383">
    <property type="entry name" value="F-box domain"/>
    <property type="match status" value="1"/>
</dbReference>
<evidence type="ECO:0000256" key="3">
    <source>
        <dbReference type="SAM" id="MobiDB-lite"/>
    </source>
</evidence>
<organism evidence="5 7">
    <name type="scientific">Punica granatum</name>
    <name type="common">Pomegranate</name>
    <dbReference type="NCBI Taxonomy" id="22663"/>
    <lineage>
        <taxon>Eukaryota</taxon>
        <taxon>Viridiplantae</taxon>
        <taxon>Streptophyta</taxon>
        <taxon>Embryophyta</taxon>
        <taxon>Tracheophyta</taxon>
        <taxon>Spermatophyta</taxon>
        <taxon>Magnoliopsida</taxon>
        <taxon>eudicotyledons</taxon>
        <taxon>Gunneridae</taxon>
        <taxon>Pentapetalae</taxon>
        <taxon>rosids</taxon>
        <taxon>malvids</taxon>
        <taxon>Myrtales</taxon>
        <taxon>Lythraceae</taxon>
        <taxon>Punica</taxon>
    </lineage>
</organism>
<keyword evidence="8" id="KW-1185">Reference proteome</keyword>
<gene>
    <name evidence="5" type="ORF">CDL15_Pgr004106</name>
    <name evidence="6" type="ORF">CRG98_028214</name>
</gene>
<dbReference type="InterPro" id="IPR045048">
    <property type="entry name" value="FBXO31/39"/>
</dbReference>
<dbReference type="InterPro" id="IPR015915">
    <property type="entry name" value="Kelch-typ_b-propeller"/>
</dbReference>